<dbReference type="OrthoDB" id="10290852at2759"/>
<name>A0A9C7PSS5_9RHOD</name>
<organism evidence="2 3">
    <name type="scientific">Galdieria partita</name>
    <dbReference type="NCBI Taxonomy" id="83374"/>
    <lineage>
        <taxon>Eukaryota</taxon>
        <taxon>Rhodophyta</taxon>
        <taxon>Bangiophyceae</taxon>
        <taxon>Galdieriales</taxon>
        <taxon>Galdieriaceae</taxon>
        <taxon>Galdieria</taxon>
    </lineage>
</organism>
<keyword evidence="1" id="KW-1133">Transmembrane helix</keyword>
<dbReference type="Proteomes" id="UP001061958">
    <property type="component" value="Unassembled WGS sequence"/>
</dbReference>
<protein>
    <submittedName>
        <fullName evidence="2">Uncharacterized protein</fullName>
    </submittedName>
</protein>
<evidence type="ECO:0000256" key="1">
    <source>
        <dbReference type="SAM" id="Phobius"/>
    </source>
</evidence>
<comment type="caution">
    <text evidence="2">The sequence shown here is derived from an EMBL/GenBank/DDBJ whole genome shotgun (WGS) entry which is preliminary data.</text>
</comment>
<keyword evidence="1" id="KW-0812">Transmembrane</keyword>
<keyword evidence="1" id="KW-0472">Membrane</keyword>
<dbReference type="AlphaFoldDB" id="A0A9C7PSS5"/>
<reference evidence="2" key="2">
    <citation type="submission" date="2022-01" db="EMBL/GenBank/DDBJ databases">
        <authorList>
            <person name="Hirooka S."/>
            <person name="Miyagishima S.Y."/>
        </authorList>
    </citation>
    <scope>NUCLEOTIDE SEQUENCE</scope>
    <source>
        <strain evidence="2">NBRC 102759</strain>
    </source>
</reference>
<keyword evidence="3" id="KW-1185">Reference proteome</keyword>
<reference evidence="2" key="1">
    <citation type="journal article" date="2022" name="Proc. Natl. Acad. Sci. U.S.A.">
        <title>Life cycle and functional genomics of the unicellular red alga Galdieria for elucidating algal and plant evolution and industrial use.</title>
        <authorList>
            <person name="Hirooka S."/>
            <person name="Itabashi T."/>
            <person name="Ichinose T.M."/>
            <person name="Onuma R."/>
            <person name="Fujiwara T."/>
            <person name="Yamashita S."/>
            <person name="Jong L.W."/>
            <person name="Tomita R."/>
            <person name="Iwane A.H."/>
            <person name="Miyagishima S.Y."/>
        </authorList>
    </citation>
    <scope>NUCLEOTIDE SEQUENCE</scope>
    <source>
        <strain evidence="2">NBRC 102759</strain>
    </source>
</reference>
<feature type="transmembrane region" description="Helical" evidence="1">
    <location>
        <begin position="50"/>
        <end position="67"/>
    </location>
</feature>
<sequence>MSSSSIKHRRKTGADHPVNALDPFTQLADVRSFERFIRQKSTTMKRLRRWNRLILLPLFINFLYWTYKLMHCVFKYPKEHVSLMLHFWKWLLFGALPVSLLMISGVYRGTVTEPALYVSRLNRVLAQFHIAYAEDLGRLLRTERGAYGNG</sequence>
<accession>A0A9C7PSS5</accession>
<evidence type="ECO:0000313" key="2">
    <source>
        <dbReference type="EMBL" id="GJQ09287.1"/>
    </source>
</evidence>
<proteinExistence type="predicted"/>
<gene>
    <name evidence="2" type="ORF">GpartN1_g1078.t1</name>
</gene>
<dbReference type="EMBL" id="BQMJ01000007">
    <property type="protein sequence ID" value="GJQ09287.1"/>
    <property type="molecule type" value="Genomic_DNA"/>
</dbReference>
<feature type="transmembrane region" description="Helical" evidence="1">
    <location>
        <begin position="87"/>
        <end position="107"/>
    </location>
</feature>
<evidence type="ECO:0000313" key="3">
    <source>
        <dbReference type="Proteomes" id="UP001061958"/>
    </source>
</evidence>